<feature type="domain" description="N-acetyltransferase" evidence="1">
    <location>
        <begin position="17"/>
        <end position="174"/>
    </location>
</feature>
<dbReference type="Proteomes" id="UP000199666">
    <property type="component" value="Unassembled WGS sequence"/>
</dbReference>
<protein>
    <submittedName>
        <fullName evidence="2">Ribosomal-protein-alanine N-acetyltransferase</fullName>
    </submittedName>
</protein>
<evidence type="ECO:0000313" key="3">
    <source>
        <dbReference type="Proteomes" id="UP000199666"/>
    </source>
</evidence>
<dbReference type="Pfam" id="PF13302">
    <property type="entry name" value="Acetyltransf_3"/>
    <property type="match status" value="1"/>
</dbReference>
<evidence type="ECO:0000313" key="2">
    <source>
        <dbReference type="EMBL" id="SFG56370.1"/>
    </source>
</evidence>
<dbReference type="RefSeq" id="WP_090991563.1">
    <property type="nucleotide sequence ID" value="NZ_FOPP01000001.1"/>
</dbReference>
<dbReference type="STRING" id="414048.SAMN04489864_10162"/>
<proteinExistence type="predicted"/>
<gene>
    <name evidence="2" type="ORF">SAMN04489864_10162</name>
</gene>
<dbReference type="CDD" id="cd04301">
    <property type="entry name" value="NAT_SF"/>
    <property type="match status" value="1"/>
</dbReference>
<dbReference type="Gene3D" id="3.40.630.30">
    <property type="match status" value="1"/>
</dbReference>
<keyword evidence="2" id="KW-0808">Transferase</keyword>
<reference evidence="2 3" key="1">
    <citation type="submission" date="2016-10" db="EMBL/GenBank/DDBJ databases">
        <authorList>
            <person name="de Groot N.N."/>
        </authorList>
    </citation>
    <scope>NUCLEOTIDE SEQUENCE [LARGE SCALE GENOMIC DNA]</scope>
    <source>
        <strain evidence="2 3">DSM 18684</strain>
    </source>
</reference>
<dbReference type="OrthoDB" id="9811523at2"/>
<dbReference type="SUPFAM" id="SSF55729">
    <property type="entry name" value="Acyl-CoA N-acyltransferases (Nat)"/>
    <property type="match status" value="1"/>
</dbReference>
<dbReference type="PANTHER" id="PTHR43792">
    <property type="entry name" value="GNAT FAMILY, PUTATIVE (AFU_ORTHOLOGUE AFUA_3G00765)-RELATED-RELATED"/>
    <property type="match status" value="1"/>
</dbReference>
<dbReference type="InterPro" id="IPR000182">
    <property type="entry name" value="GNAT_dom"/>
</dbReference>
<dbReference type="AlphaFoldDB" id="A0A1I2SUI1"/>
<keyword evidence="3" id="KW-1185">Reference proteome</keyword>
<dbReference type="PROSITE" id="PS51186">
    <property type="entry name" value="GNAT"/>
    <property type="match status" value="1"/>
</dbReference>
<dbReference type="GO" id="GO:0016747">
    <property type="term" value="F:acyltransferase activity, transferring groups other than amino-acyl groups"/>
    <property type="evidence" value="ECO:0007669"/>
    <property type="project" value="InterPro"/>
</dbReference>
<organism evidence="2 3">
    <name type="scientific">Pedobacter insulae</name>
    <dbReference type="NCBI Taxonomy" id="414048"/>
    <lineage>
        <taxon>Bacteria</taxon>
        <taxon>Pseudomonadati</taxon>
        <taxon>Bacteroidota</taxon>
        <taxon>Sphingobacteriia</taxon>
        <taxon>Sphingobacteriales</taxon>
        <taxon>Sphingobacteriaceae</taxon>
        <taxon>Pedobacter</taxon>
    </lineage>
</organism>
<accession>A0A1I2SUI1</accession>
<dbReference type="InterPro" id="IPR051531">
    <property type="entry name" value="N-acetyltransferase"/>
</dbReference>
<sequence length="185" mass="21520">MLTLNFTEFPVLTTERLMLREHALTDAPALFKMRINEDVMRYIHRERPKTIGDIETFITAFNEGFKQGQHLAWVIALKENPDIMIGSIGYWRTNFENHRAEIGYMLHPAYWRQGIVSEALKATIDFGFKEMKLHSIQANVSPVNNASKEILLKHGFVKEAYFKEDHYFNGEFLDSEVFGLLTPNH</sequence>
<dbReference type="EMBL" id="FOPP01000001">
    <property type="protein sequence ID" value="SFG56370.1"/>
    <property type="molecule type" value="Genomic_DNA"/>
</dbReference>
<dbReference type="InterPro" id="IPR016181">
    <property type="entry name" value="Acyl_CoA_acyltransferase"/>
</dbReference>
<dbReference type="PANTHER" id="PTHR43792:SF1">
    <property type="entry name" value="N-ACETYLTRANSFERASE DOMAIN-CONTAINING PROTEIN"/>
    <property type="match status" value="1"/>
</dbReference>
<evidence type="ECO:0000259" key="1">
    <source>
        <dbReference type="PROSITE" id="PS51186"/>
    </source>
</evidence>
<name>A0A1I2SUI1_9SPHI</name>